<feature type="domain" description="IcmF-related" evidence="3">
    <location>
        <begin position="499"/>
        <end position="800"/>
    </location>
</feature>
<dbReference type="InterPro" id="IPR009612">
    <property type="entry name" value="IcmF-rel"/>
</dbReference>
<comment type="caution">
    <text evidence="5">The sequence shown here is derived from an EMBL/GenBank/DDBJ whole genome shotgun (WGS) entry which is preliminary data.</text>
</comment>
<feature type="transmembrane region" description="Helical" evidence="1">
    <location>
        <begin position="40"/>
        <end position="58"/>
    </location>
</feature>
<feature type="transmembrane region" description="Helical" evidence="1">
    <location>
        <begin position="447"/>
        <end position="466"/>
    </location>
</feature>
<dbReference type="Proteomes" id="UP001484239">
    <property type="component" value="Unassembled WGS sequence"/>
</dbReference>
<reference evidence="5 6" key="1">
    <citation type="submission" date="2024-02" db="EMBL/GenBank/DDBJ databases">
        <title>A novel Gemmatimonadota bacterium.</title>
        <authorList>
            <person name="Du Z.-J."/>
            <person name="Ye Y.-Q."/>
        </authorList>
    </citation>
    <scope>NUCLEOTIDE SEQUENCE [LARGE SCALE GENOMIC DNA]</scope>
    <source>
        <strain evidence="5 6">DH-20</strain>
    </source>
</reference>
<evidence type="ECO:0000256" key="1">
    <source>
        <dbReference type="SAM" id="Phobius"/>
    </source>
</evidence>
<gene>
    <name evidence="5" type="ORF">WI372_13350</name>
</gene>
<evidence type="ECO:0000259" key="4">
    <source>
        <dbReference type="Pfam" id="PF14331"/>
    </source>
</evidence>
<name>A0ABU9EB64_9BACT</name>
<dbReference type="Pfam" id="PF06744">
    <property type="entry name" value="IcmF_C"/>
    <property type="match status" value="1"/>
</dbReference>
<keyword evidence="1" id="KW-0472">Membrane</keyword>
<protein>
    <submittedName>
        <fullName evidence="5">ImcF-related family protein</fullName>
    </submittedName>
</protein>
<dbReference type="PANTHER" id="PTHR36153:SF1">
    <property type="entry name" value="TYPE VI SECRETION SYSTEM COMPONENT TSSM1"/>
    <property type="match status" value="1"/>
</dbReference>
<evidence type="ECO:0000259" key="3">
    <source>
        <dbReference type="Pfam" id="PF06761"/>
    </source>
</evidence>
<dbReference type="PANTHER" id="PTHR36153">
    <property type="entry name" value="INNER MEMBRANE PROTEIN-RELATED"/>
    <property type="match status" value="1"/>
</dbReference>
<organism evidence="5 6">
    <name type="scientific">Gaopeijia maritima</name>
    <dbReference type="NCBI Taxonomy" id="3119007"/>
    <lineage>
        <taxon>Bacteria</taxon>
        <taxon>Pseudomonadati</taxon>
        <taxon>Gemmatimonadota</taxon>
        <taxon>Longimicrobiia</taxon>
        <taxon>Gaopeijiales</taxon>
        <taxon>Gaopeijiaceae</taxon>
        <taxon>Gaopeijia</taxon>
    </lineage>
</organism>
<accession>A0ABU9EB64</accession>
<dbReference type="RefSeq" id="WP_405282646.1">
    <property type="nucleotide sequence ID" value="NZ_CP144380.1"/>
</dbReference>
<feature type="domain" description="Type VI secretion system IcmF C-terminal" evidence="2">
    <location>
        <begin position="1017"/>
        <end position="1116"/>
    </location>
</feature>
<dbReference type="InterPro" id="IPR053156">
    <property type="entry name" value="T6SS_TssM-like"/>
</dbReference>
<evidence type="ECO:0000259" key="2">
    <source>
        <dbReference type="Pfam" id="PF06744"/>
    </source>
</evidence>
<proteinExistence type="predicted"/>
<evidence type="ECO:0000313" key="5">
    <source>
        <dbReference type="EMBL" id="MEK9501973.1"/>
    </source>
</evidence>
<dbReference type="Pfam" id="PF14331">
    <property type="entry name" value="IcmF-related_N"/>
    <property type="match status" value="1"/>
</dbReference>
<sequence>MPIRVRVWLLTTATFLLFALLAWAMGRVAGDTVTGLSTYRFAVMALGLLAAGSVYRFLSVRWKGRIRGEKAAAREDHIAATFRDARKRLGASEAEETSLARLPTVLVLGPRGAAKTTVVVESGLDPELLAGETHRGDAVVPTEGANVWYAGGLVFVEAGGALVDQPERWEALLSHTQPARFKAALGLGSQAPRVALVCVGCDEFTQPGASEQAVSLARRLRERLTEAAQALGVRLPVYVLFTRADRLPYYDDFVRHLDRGEAAGALGATLPIEPPSDAPWAEAEGARIDRRIDTLLQTLALKRPDLLARERDAAAQAGVYEFPREVDRIREPMRRFLVELCRPSQLGASPFLRSFHFTGVRALVVDDPTGAAAPVSSPDAEPAMGATQVFDAARLRAAAAAPVQSRSRRVPDWAFLKPFFRSVLAADENGRITTTGGARVDGLRRSLLTAAAAAAVIWTVGMLVSFRGNRAIADRVETVAGEVRAVESDGSPIPSAETLNALDTLRAELAALRSHAENGRPLGLRWGLYRGDEVLEPGLLVWLQAFERALGLPARHALLDQLAALPEEPTEASEYGRTYDALKAYLILTDHPEESTVAFLPDAMLASWSAARSLDEDRAVVLRRQLDFFAEVIRDGNPVAGAVDTQVLASSRDFLGRFGDADRFYQSMVADAASSGEEVRLASIPGAAGLLSGNAIVPAHFTVGAWDYLRTRLRDLDALFSSEDWVLGAQVVSAQDRQQLADDLWARYQTDYAAAWHGFLQATAAAPFGGPADAARRLAGLSDGQSPLLQAVAVAARHTRPQPELFQPLHAVAPPEGDDGRLIGEWNQGYVGALASLQSTLDAVAAANGPARTGALGQAEQSVRQAEQSVGMIAQGFNGQPDGARVTGTAVRTLLESPIRRAGALVGALPSAELNGRGRQFCQDFSQLLQGYPFQPGSPIDANLDDVVAALQPGQSALWAFYQDALQSLIAPQGTRYVARPGADPSANPAFVTFFNRAADASASLFDAQGAGPQVVFVLRPQTSDALPEITVSIDGQTQTFTRTQAAARTFIWEGARARDARITGRLGGAVVPLVEVPDGPWALFRLFQLADWQDLGGSRYQLTWRVPNQTLSFSAELNLAAPAPIFERAFLDGLSCVSTVSR</sequence>
<dbReference type="EMBL" id="JBBHLI010000008">
    <property type="protein sequence ID" value="MEK9501973.1"/>
    <property type="molecule type" value="Genomic_DNA"/>
</dbReference>
<feature type="domain" description="Type VI secretion system component TssM1 N-terminal" evidence="4">
    <location>
        <begin position="197"/>
        <end position="429"/>
    </location>
</feature>
<dbReference type="InterPro" id="IPR010623">
    <property type="entry name" value="IcmF_C"/>
</dbReference>
<evidence type="ECO:0000313" key="6">
    <source>
        <dbReference type="Proteomes" id="UP001484239"/>
    </source>
</evidence>
<keyword evidence="1" id="KW-1133">Transmembrane helix</keyword>
<dbReference type="InterPro" id="IPR025743">
    <property type="entry name" value="TssM1_N"/>
</dbReference>
<dbReference type="Pfam" id="PF06761">
    <property type="entry name" value="IcmF-related"/>
    <property type="match status" value="1"/>
</dbReference>
<keyword evidence="6" id="KW-1185">Reference proteome</keyword>
<keyword evidence="1" id="KW-0812">Transmembrane</keyword>